<protein>
    <submittedName>
        <fullName evidence="2">Uncharacterized protein</fullName>
    </submittedName>
</protein>
<dbReference type="Proteomes" id="UP000765509">
    <property type="component" value="Unassembled WGS sequence"/>
</dbReference>
<sequence>MCENKEIKKLEIEYQRELHNKKYQYLKAQEDQATEVHNAQLRFQEEELNLKKSAAICDFKQLEESARKSNREIESSERRTKLEYEFKNKELEQRQEKINQELAQNQQKINHKISSASSAQHLEAIIRLRKEGMSADKIETYFCVAFNS</sequence>
<gene>
    <name evidence="2" type="ORF">O181_101527</name>
</gene>
<evidence type="ECO:0000313" key="3">
    <source>
        <dbReference type="Proteomes" id="UP000765509"/>
    </source>
</evidence>
<name>A0A9Q3JHD8_9BASI</name>
<keyword evidence="3" id="KW-1185">Reference proteome</keyword>
<dbReference type="AlphaFoldDB" id="A0A9Q3JHD8"/>
<organism evidence="2 3">
    <name type="scientific">Austropuccinia psidii MF-1</name>
    <dbReference type="NCBI Taxonomy" id="1389203"/>
    <lineage>
        <taxon>Eukaryota</taxon>
        <taxon>Fungi</taxon>
        <taxon>Dikarya</taxon>
        <taxon>Basidiomycota</taxon>
        <taxon>Pucciniomycotina</taxon>
        <taxon>Pucciniomycetes</taxon>
        <taxon>Pucciniales</taxon>
        <taxon>Sphaerophragmiaceae</taxon>
        <taxon>Austropuccinia</taxon>
    </lineage>
</organism>
<keyword evidence="1" id="KW-0175">Coiled coil</keyword>
<evidence type="ECO:0000313" key="2">
    <source>
        <dbReference type="EMBL" id="MBW0561812.1"/>
    </source>
</evidence>
<evidence type="ECO:0000256" key="1">
    <source>
        <dbReference type="SAM" id="Coils"/>
    </source>
</evidence>
<accession>A0A9Q3JHD8</accession>
<dbReference type="EMBL" id="AVOT02071554">
    <property type="protein sequence ID" value="MBW0561812.1"/>
    <property type="molecule type" value="Genomic_DNA"/>
</dbReference>
<reference evidence="2" key="1">
    <citation type="submission" date="2021-03" db="EMBL/GenBank/DDBJ databases">
        <title>Draft genome sequence of rust myrtle Austropuccinia psidii MF-1, a brazilian biotype.</title>
        <authorList>
            <person name="Quecine M.C."/>
            <person name="Pachon D.M.R."/>
            <person name="Bonatelli M.L."/>
            <person name="Correr F.H."/>
            <person name="Franceschini L.M."/>
            <person name="Leite T.F."/>
            <person name="Margarido G.R.A."/>
            <person name="Almeida C.A."/>
            <person name="Ferrarezi J.A."/>
            <person name="Labate C.A."/>
        </authorList>
    </citation>
    <scope>NUCLEOTIDE SEQUENCE</scope>
    <source>
        <strain evidence="2">MF-1</strain>
    </source>
</reference>
<feature type="coiled-coil region" evidence="1">
    <location>
        <begin position="59"/>
        <end position="108"/>
    </location>
</feature>
<proteinExistence type="predicted"/>
<comment type="caution">
    <text evidence="2">The sequence shown here is derived from an EMBL/GenBank/DDBJ whole genome shotgun (WGS) entry which is preliminary data.</text>
</comment>